<organism evidence="2">
    <name type="scientific">marine sediment metagenome</name>
    <dbReference type="NCBI Taxonomy" id="412755"/>
    <lineage>
        <taxon>unclassified sequences</taxon>
        <taxon>metagenomes</taxon>
        <taxon>ecological metagenomes</taxon>
    </lineage>
</organism>
<dbReference type="Gene3D" id="2.70.40.10">
    <property type="match status" value="1"/>
</dbReference>
<name>X1LMM6_9ZZZZ</name>
<dbReference type="InterPro" id="IPR036157">
    <property type="entry name" value="dUTPase-like_sf"/>
</dbReference>
<feature type="region of interest" description="Disordered" evidence="1">
    <location>
        <begin position="66"/>
        <end position="86"/>
    </location>
</feature>
<dbReference type="EMBL" id="BARV01017199">
    <property type="protein sequence ID" value="GAI20617.1"/>
    <property type="molecule type" value="Genomic_DNA"/>
</dbReference>
<feature type="compositionally biased region" description="Basic and acidic residues" evidence="1">
    <location>
        <begin position="66"/>
        <end position="80"/>
    </location>
</feature>
<evidence type="ECO:0000256" key="1">
    <source>
        <dbReference type="SAM" id="MobiDB-lite"/>
    </source>
</evidence>
<protein>
    <submittedName>
        <fullName evidence="2">Uncharacterized protein</fullName>
    </submittedName>
</protein>
<evidence type="ECO:0000313" key="2">
    <source>
        <dbReference type="EMBL" id="GAI20617.1"/>
    </source>
</evidence>
<feature type="non-terminal residue" evidence="2">
    <location>
        <position position="86"/>
    </location>
</feature>
<proteinExistence type="predicted"/>
<gene>
    <name evidence="2" type="ORF">S06H3_29363</name>
</gene>
<comment type="caution">
    <text evidence="2">The sequence shown here is derived from an EMBL/GenBank/DDBJ whole genome shotgun (WGS) entry which is preliminary data.</text>
</comment>
<sequence length="86" mass="10037">MILSDKDLRDRIIQDPEEVKKAREWWEKGKWDKIGDRIVIEPFETSNLGVCTYDLSVGEEYVSLRDPDHPKPLKEGEHFKIGPSNI</sequence>
<dbReference type="AlphaFoldDB" id="X1LMM6"/>
<reference evidence="2" key="1">
    <citation type="journal article" date="2014" name="Front. Microbiol.">
        <title>High frequency of phylogenetically diverse reductive dehalogenase-homologous genes in deep subseafloor sedimentary metagenomes.</title>
        <authorList>
            <person name="Kawai M."/>
            <person name="Futagami T."/>
            <person name="Toyoda A."/>
            <person name="Takaki Y."/>
            <person name="Nishi S."/>
            <person name="Hori S."/>
            <person name="Arai W."/>
            <person name="Tsubouchi T."/>
            <person name="Morono Y."/>
            <person name="Uchiyama I."/>
            <person name="Ito T."/>
            <person name="Fujiyama A."/>
            <person name="Inagaki F."/>
            <person name="Takami H."/>
        </authorList>
    </citation>
    <scope>NUCLEOTIDE SEQUENCE</scope>
    <source>
        <strain evidence="2">Expedition CK06-06</strain>
    </source>
</reference>
<accession>X1LMM6</accession>